<evidence type="ECO:0000313" key="1">
    <source>
        <dbReference type="EMBL" id="SEC39904.1"/>
    </source>
</evidence>
<organism evidence="1 2">
    <name type="scientific">Rhodococcus koreensis</name>
    <dbReference type="NCBI Taxonomy" id="99653"/>
    <lineage>
        <taxon>Bacteria</taxon>
        <taxon>Bacillati</taxon>
        <taxon>Actinomycetota</taxon>
        <taxon>Actinomycetes</taxon>
        <taxon>Mycobacteriales</taxon>
        <taxon>Nocardiaceae</taxon>
        <taxon>Rhodococcus</taxon>
    </lineage>
</organism>
<sequence length="155" mass="16982">MSASEIRVSRTIDAPASAVWNVLTDLDNAESVLSGVEKLERLDSTKYEVGTRWRETRVLFGKSSSEEMWVAEIDPEKRTVVKASSRGADYTTVFTLTPAGDGTTLTFHFSAEATGMGAFSRFLMKVFGSFALKATTKMIRQDLDDIAAAAEKRTA</sequence>
<dbReference type="OrthoDB" id="4773254at2"/>
<dbReference type="RefSeq" id="WP_072944765.1">
    <property type="nucleotide sequence ID" value="NZ_FNSV01000005.1"/>
</dbReference>
<keyword evidence="2" id="KW-1185">Reference proteome</keyword>
<accession>A0A1H4S7C9</accession>
<dbReference type="SUPFAM" id="SSF55961">
    <property type="entry name" value="Bet v1-like"/>
    <property type="match status" value="1"/>
</dbReference>
<dbReference type="AlphaFoldDB" id="A0A1H4S7C9"/>
<evidence type="ECO:0000313" key="2">
    <source>
        <dbReference type="Proteomes" id="UP000183561"/>
    </source>
</evidence>
<gene>
    <name evidence="1" type="ORF">SAMN04490239_3944</name>
</gene>
<dbReference type="Proteomes" id="UP000183561">
    <property type="component" value="Unassembled WGS sequence"/>
</dbReference>
<dbReference type="Gene3D" id="3.30.530.20">
    <property type="match status" value="1"/>
</dbReference>
<protein>
    <submittedName>
        <fullName evidence="1">Carbon monoxide dehydrogenase subunit G</fullName>
    </submittedName>
</protein>
<dbReference type="Pfam" id="PF10604">
    <property type="entry name" value="Polyketide_cyc2"/>
    <property type="match status" value="1"/>
</dbReference>
<dbReference type="EMBL" id="FNSV01000005">
    <property type="protein sequence ID" value="SEC39904.1"/>
    <property type="molecule type" value="Genomic_DNA"/>
</dbReference>
<dbReference type="InterPro" id="IPR019587">
    <property type="entry name" value="Polyketide_cyclase/dehydratase"/>
</dbReference>
<reference evidence="2" key="1">
    <citation type="submission" date="2016-10" db="EMBL/GenBank/DDBJ databases">
        <authorList>
            <person name="Varghese N."/>
            <person name="Submissions S."/>
        </authorList>
    </citation>
    <scope>NUCLEOTIDE SEQUENCE [LARGE SCALE GENOMIC DNA]</scope>
    <source>
        <strain evidence="2">DSM 44498</strain>
    </source>
</reference>
<name>A0A1H4S7C9_9NOCA</name>
<proteinExistence type="predicted"/>
<dbReference type="InterPro" id="IPR023393">
    <property type="entry name" value="START-like_dom_sf"/>
</dbReference>